<dbReference type="Proteomes" id="UP000523601">
    <property type="component" value="Unassembled WGS sequence"/>
</dbReference>
<dbReference type="SUPFAM" id="SSF51905">
    <property type="entry name" value="FAD/NAD(P)-binding domain"/>
    <property type="match status" value="2"/>
</dbReference>
<dbReference type="PRINTS" id="PR00368">
    <property type="entry name" value="FADPNR"/>
</dbReference>
<dbReference type="InterPro" id="IPR052541">
    <property type="entry name" value="SQRD"/>
</dbReference>
<dbReference type="PANTHER" id="PTHR43755">
    <property type="match status" value="1"/>
</dbReference>
<name>A0ABX2PGR7_9RHOB</name>
<gene>
    <name evidence="3" type="ORF">HJ526_11835</name>
</gene>
<dbReference type="InterPro" id="IPR023753">
    <property type="entry name" value="FAD/NAD-binding_dom"/>
</dbReference>
<feature type="chain" id="PRO_5045775632" evidence="1">
    <location>
        <begin position="33"/>
        <end position="326"/>
    </location>
</feature>
<keyword evidence="1" id="KW-0732">Signal</keyword>
<evidence type="ECO:0000256" key="1">
    <source>
        <dbReference type="SAM" id="SignalP"/>
    </source>
</evidence>
<comment type="caution">
    <text evidence="3">The sequence shown here is derived from an EMBL/GenBank/DDBJ whole genome shotgun (WGS) entry which is preliminary data.</text>
</comment>
<evidence type="ECO:0000259" key="2">
    <source>
        <dbReference type="Pfam" id="PF07992"/>
    </source>
</evidence>
<dbReference type="InterPro" id="IPR036188">
    <property type="entry name" value="FAD/NAD-bd_sf"/>
</dbReference>
<dbReference type="EMBL" id="JABCJD010000005">
    <property type="protein sequence ID" value="NVO28116.1"/>
    <property type="molecule type" value="Genomic_DNA"/>
</dbReference>
<keyword evidence="4" id="KW-1185">Reference proteome</keyword>
<accession>A0ABX2PGR7</accession>
<sequence>MTRLTRRHFTRTLIAGAAAGLAGFGTEFAARAAPVAVIGGGPAGATAALELKRNRPDLRVTLIERDPSGLRRSVQNGPFAKPSAGPAWDALSEAGVEIVLDEVTGIDWTTAHIELFRGERLAFDRVLLAPGTQSRPEAIQGYDARAQHFWPAAWGSAREAQRLTAMIMAMPETGHLVLRLPSDLSHPQVANDRVLTLSRLLAAWKPEARMTVLSAADLEGFDAQEIGADVTWQSADVLSVDVDAGRIETSMGGLSADVVNFVTPQMAGAIAGHAGLVDSTGWCPASDAGVSLIRPEAIVLGDARAGAERTTPAAIEGARRVGLDRV</sequence>
<dbReference type="Gene3D" id="3.50.50.60">
    <property type="entry name" value="FAD/NAD(P)-binding domain"/>
    <property type="match status" value="2"/>
</dbReference>
<dbReference type="PANTHER" id="PTHR43755:SF1">
    <property type="entry name" value="FAD-DEPENDENT PYRIDINE NUCLEOTIDE-DISULPHIDE OXIDOREDUCTASE"/>
    <property type="match status" value="1"/>
</dbReference>
<dbReference type="InterPro" id="IPR006311">
    <property type="entry name" value="TAT_signal"/>
</dbReference>
<dbReference type="RefSeq" id="WP_176854701.1">
    <property type="nucleotide sequence ID" value="NZ_JABCJD010000005.1"/>
</dbReference>
<organism evidence="3 4">
    <name type="scientific">Donghicola mangrovi</name>
    <dbReference type="NCBI Taxonomy" id="2729614"/>
    <lineage>
        <taxon>Bacteria</taxon>
        <taxon>Pseudomonadati</taxon>
        <taxon>Pseudomonadota</taxon>
        <taxon>Alphaproteobacteria</taxon>
        <taxon>Rhodobacterales</taxon>
        <taxon>Roseobacteraceae</taxon>
        <taxon>Donghicola</taxon>
    </lineage>
</organism>
<protein>
    <submittedName>
        <fullName evidence="3">FAD-dependent oxidoreductase</fullName>
    </submittedName>
</protein>
<evidence type="ECO:0000313" key="3">
    <source>
        <dbReference type="EMBL" id="NVO28116.1"/>
    </source>
</evidence>
<reference evidence="3 4" key="1">
    <citation type="submission" date="2020-04" db="EMBL/GenBank/DDBJ databases">
        <title>Donghicola sp., a member of the Rhodobacteraceae family isolated from mangrove forest in Thailand.</title>
        <authorList>
            <person name="Charoenyingcharoen P."/>
            <person name="Yukphan P."/>
        </authorList>
    </citation>
    <scope>NUCLEOTIDE SEQUENCE [LARGE SCALE GENOMIC DNA]</scope>
    <source>
        <strain evidence="3 4">C2-DW-16</strain>
    </source>
</reference>
<dbReference type="PROSITE" id="PS51318">
    <property type="entry name" value="TAT"/>
    <property type="match status" value="1"/>
</dbReference>
<feature type="domain" description="FAD/NAD(P)-binding" evidence="2">
    <location>
        <begin position="35"/>
        <end position="144"/>
    </location>
</feature>
<dbReference type="Pfam" id="PF07992">
    <property type="entry name" value="Pyr_redox_2"/>
    <property type="match status" value="1"/>
</dbReference>
<proteinExistence type="predicted"/>
<feature type="signal peptide" evidence="1">
    <location>
        <begin position="1"/>
        <end position="32"/>
    </location>
</feature>
<evidence type="ECO:0000313" key="4">
    <source>
        <dbReference type="Proteomes" id="UP000523601"/>
    </source>
</evidence>